<keyword evidence="3 6" id="KW-0812">Transmembrane</keyword>
<dbReference type="InterPro" id="IPR044991">
    <property type="entry name" value="TET_plant"/>
</dbReference>
<evidence type="ECO:0000256" key="2">
    <source>
        <dbReference type="ARBA" id="ARBA00006840"/>
    </source>
</evidence>
<name>A0AAV5F514_ELECO</name>
<accession>A0AAV5F514</accession>
<keyword evidence="8" id="KW-1185">Reference proteome</keyword>
<evidence type="ECO:0000256" key="4">
    <source>
        <dbReference type="ARBA" id="ARBA00022989"/>
    </source>
</evidence>
<reference evidence="7" key="2">
    <citation type="submission" date="2021-12" db="EMBL/GenBank/DDBJ databases">
        <title>Resequencing data analysis of finger millet.</title>
        <authorList>
            <person name="Hatakeyama M."/>
            <person name="Aluri S."/>
            <person name="Balachadran M.T."/>
            <person name="Sivarajan S.R."/>
            <person name="Poveda L."/>
            <person name="Shimizu-Inatsugi R."/>
            <person name="Schlapbach R."/>
            <person name="Sreeman S.M."/>
            <person name="Shimizu K.K."/>
        </authorList>
    </citation>
    <scope>NUCLEOTIDE SEQUENCE</scope>
</reference>
<evidence type="ECO:0000256" key="3">
    <source>
        <dbReference type="ARBA" id="ARBA00022692"/>
    </source>
</evidence>
<dbReference type="Proteomes" id="UP001054889">
    <property type="component" value="Unassembled WGS sequence"/>
</dbReference>
<organism evidence="7 8">
    <name type="scientific">Eleusine coracana subsp. coracana</name>
    <dbReference type="NCBI Taxonomy" id="191504"/>
    <lineage>
        <taxon>Eukaryota</taxon>
        <taxon>Viridiplantae</taxon>
        <taxon>Streptophyta</taxon>
        <taxon>Embryophyta</taxon>
        <taxon>Tracheophyta</taxon>
        <taxon>Spermatophyta</taxon>
        <taxon>Magnoliopsida</taxon>
        <taxon>Liliopsida</taxon>
        <taxon>Poales</taxon>
        <taxon>Poaceae</taxon>
        <taxon>PACMAD clade</taxon>
        <taxon>Chloridoideae</taxon>
        <taxon>Cynodonteae</taxon>
        <taxon>Eleusininae</taxon>
        <taxon>Eleusine</taxon>
    </lineage>
</organism>
<comment type="caution">
    <text evidence="7">The sequence shown here is derived from an EMBL/GenBank/DDBJ whole genome shotgun (WGS) entry which is preliminary data.</text>
</comment>
<dbReference type="EMBL" id="BQKI01000082">
    <property type="protein sequence ID" value="GJN29989.1"/>
    <property type="molecule type" value="Genomic_DNA"/>
</dbReference>
<keyword evidence="4 6" id="KW-1133">Transmembrane helix</keyword>
<comment type="similarity">
    <text evidence="2">Belongs to the tetraspanin (TM4SF) family.</text>
</comment>
<feature type="transmembrane region" description="Helical" evidence="6">
    <location>
        <begin position="76"/>
        <end position="97"/>
    </location>
</feature>
<evidence type="ECO:0000313" key="8">
    <source>
        <dbReference type="Proteomes" id="UP001054889"/>
    </source>
</evidence>
<gene>
    <name evidence="7" type="primary">gb18261</name>
    <name evidence="7" type="ORF">PR202_gb18261</name>
</gene>
<evidence type="ECO:0008006" key="9">
    <source>
        <dbReference type="Google" id="ProtNLM"/>
    </source>
</evidence>
<keyword evidence="5 6" id="KW-0472">Membrane</keyword>
<evidence type="ECO:0000256" key="1">
    <source>
        <dbReference type="ARBA" id="ARBA00004141"/>
    </source>
</evidence>
<dbReference type="PANTHER" id="PTHR32191">
    <property type="entry name" value="TETRASPANIN-8-RELATED"/>
    <property type="match status" value="1"/>
</dbReference>
<evidence type="ECO:0000313" key="7">
    <source>
        <dbReference type="EMBL" id="GJN29989.1"/>
    </source>
</evidence>
<feature type="transmembrane region" description="Helical" evidence="6">
    <location>
        <begin position="47"/>
        <end position="69"/>
    </location>
</feature>
<dbReference type="GO" id="GO:0009734">
    <property type="term" value="P:auxin-activated signaling pathway"/>
    <property type="evidence" value="ECO:0007669"/>
    <property type="project" value="InterPro"/>
</dbReference>
<sequence>MWRSIIMAVKYMMGMNLVAALLSIPVIASGIWVSTQADNACVHILQWPLIGLGIAVLVVGIAGFVAAFWRLPWLLLVYLVTMLFLIIILACLAAFVFTVTSSGGGGGHVVPGRAFLEYDLDDYSSGSWLRRHLTQGRRWEQIKACLAATNICSDLNQTTAQEFFAAAWLSPLQSGCCKPPTRCGYTFVTPSYWISPIDAAADPDCATWSNEQGRFCFSCNSCKAGLLRNLRTEWRRADIIVAVTTALLLAVYAMGCYAFRATKTDHLFHRYRQGYYT</sequence>
<dbReference type="Pfam" id="PF00335">
    <property type="entry name" value="Tetraspanin"/>
    <property type="match status" value="1"/>
</dbReference>
<dbReference type="GO" id="GO:0016020">
    <property type="term" value="C:membrane"/>
    <property type="evidence" value="ECO:0007669"/>
    <property type="project" value="UniProtKB-SubCell"/>
</dbReference>
<dbReference type="InterPro" id="IPR018499">
    <property type="entry name" value="Tetraspanin/Peripherin"/>
</dbReference>
<proteinExistence type="inferred from homology"/>
<feature type="transmembrane region" description="Helical" evidence="6">
    <location>
        <begin position="239"/>
        <end position="259"/>
    </location>
</feature>
<evidence type="ECO:0000256" key="5">
    <source>
        <dbReference type="ARBA" id="ARBA00023136"/>
    </source>
</evidence>
<reference evidence="7" key="1">
    <citation type="journal article" date="2018" name="DNA Res.">
        <title>Multiple hybrid de novo genome assembly of finger millet, an orphan allotetraploid crop.</title>
        <authorList>
            <person name="Hatakeyama M."/>
            <person name="Aluri S."/>
            <person name="Balachadran M.T."/>
            <person name="Sivarajan S.R."/>
            <person name="Patrignani A."/>
            <person name="Gruter S."/>
            <person name="Poveda L."/>
            <person name="Shimizu-Inatsugi R."/>
            <person name="Baeten J."/>
            <person name="Francoijs K.J."/>
            <person name="Nataraja K.N."/>
            <person name="Reddy Y.A.N."/>
            <person name="Phadnis S."/>
            <person name="Ravikumar R.L."/>
            <person name="Schlapbach R."/>
            <person name="Sreeman S.M."/>
            <person name="Shimizu K.K."/>
        </authorList>
    </citation>
    <scope>NUCLEOTIDE SEQUENCE</scope>
</reference>
<dbReference type="AlphaFoldDB" id="A0AAV5F514"/>
<protein>
    <recommendedName>
        <fullName evidence="9">Senescence-associated protein</fullName>
    </recommendedName>
</protein>
<evidence type="ECO:0000256" key="6">
    <source>
        <dbReference type="SAM" id="Phobius"/>
    </source>
</evidence>
<comment type="subcellular location">
    <subcellularLocation>
        <location evidence="1">Membrane</location>
        <topology evidence="1">Multi-pass membrane protein</topology>
    </subcellularLocation>
</comment>